<reference evidence="2" key="1">
    <citation type="submission" date="2023-10" db="EMBL/GenBank/DDBJ databases">
        <title>Genome assemblies of two species of porcelain crab, Petrolisthes cinctipes and Petrolisthes manimaculis (Anomura: Porcellanidae).</title>
        <authorList>
            <person name="Angst P."/>
        </authorList>
    </citation>
    <scope>NUCLEOTIDE SEQUENCE</scope>
    <source>
        <strain evidence="2">PB745_01</strain>
        <tissue evidence="2">Gill</tissue>
    </source>
</reference>
<proteinExistence type="predicted"/>
<keyword evidence="3" id="KW-1185">Reference proteome</keyword>
<feature type="compositionally biased region" description="Basic and acidic residues" evidence="1">
    <location>
        <begin position="1"/>
        <end position="39"/>
    </location>
</feature>
<comment type="caution">
    <text evidence="2">The sequence shown here is derived from an EMBL/GenBank/DDBJ whole genome shotgun (WGS) entry which is preliminary data.</text>
</comment>
<dbReference type="AlphaFoldDB" id="A0AAE1FCK8"/>
<gene>
    <name evidence="2" type="ORF">Pcinc_023141</name>
</gene>
<organism evidence="2 3">
    <name type="scientific">Petrolisthes cinctipes</name>
    <name type="common">Flat porcelain crab</name>
    <dbReference type="NCBI Taxonomy" id="88211"/>
    <lineage>
        <taxon>Eukaryota</taxon>
        <taxon>Metazoa</taxon>
        <taxon>Ecdysozoa</taxon>
        <taxon>Arthropoda</taxon>
        <taxon>Crustacea</taxon>
        <taxon>Multicrustacea</taxon>
        <taxon>Malacostraca</taxon>
        <taxon>Eumalacostraca</taxon>
        <taxon>Eucarida</taxon>
        <taxon>Decapoda</taxon>
        <taxon>Pleocyemata</taxon>
        <taxon>Anomura</taxon>
        <taxon>Galatheoidea</taxon>
        <taxon>Porcellanidae</taxon>
        <taxon>Petrolisthes</taxon>
    </lineage>
</organism>
<evidence type="ECO:0000313" key="2">
    <source>
        <dbReference type="EMBL" id="KAK3871725.1"/>
    </source>
</evidence>
<feature type="compositionally biased region" description="Basic and acidic residues" evidence="1">
    <location>
        <begin position="46"/>
        <end position="62"/>
    </location>
</feature>
<evidence type="ECO:0000256" key="1">
    <source>
        <dbReference type="SAM" id="MobiDB-lite"/>
    </source>
</evidence>
<feature type="region of interest" description="Disordered" evidence="1">
    <location>
        <begin position="1"/>
        <end position="62"/>
    </location>
</feature>
<name>A0AAE1FCK8_PETCI</name>
<dbReference type="Proteomes" id="UP001286313">
    <property type="component" value="Unassembled WGS sequence"/>
</dbReference>
<accession>A0AAE1FCK8</accession>
<protein>
    <submittedName>
        <fullName evidence="2">Uncharacterized protein</fullName>
    </submittedName>
</protein>
<sequence>MGEDGTGKGCEERGWEGRGWKGRGWEVKGYEDNSERDPATKTPSDGTREKELHGGVREYGNKLDKDATIKTEETRTAWGRNWRG</sequence>
<evidence type="ECO:0000313" key="3">
    <source>
        <dbReference type="Proteomes" id="UP001286313"/>
    </source>
</evidence>
<dbReference type="EMBL" id="JAWQEG010002475">
    <property type="protein sequence ID" value="KAK3871725.1"/>
    <property type="molecule type" value="Genomic_DNA"/>
</dbReference>